<sequence>MAHNIAILFFLTTYLFMITTADMAANENKLHYYYGNSSSSSSNSDGAEEFRRFHRRIRRHIHPATISNSSSPPLPSPPPSSLPPSSSPLPSPSPSQSPFPSPSPSPPSNGFNTTSIHFERIVYRGLQTVPACNALRYGSCLGQALNVQRKCNLMNRSCIR</sequence>
<dbReference type="AlphaFoldDB" id="A0AAV0DAH9"/>
<feature type="signal peptide" evidence="2">
    <location>
        <begin position="1"/>
        <end position="21"/>
    </location>
</feature>
<organism evidence="3 5">
    <name type="scientific">Cuscuta epithymum</name>
    <dbReference type="NCBI Taxonomy" id="186058"/>
    <lineage>
        <taxon>Eukaryota</taxon>
        <taxon>Viridiplantae</taxon>
        <taxon>Streptophyta</taxon>
        <taxon>Embryophyta</taxon>
        <taxon>Tracheophyta</taxon>
        <taxon>Spermatophyta</taxon>
        <taxon>Magnoliopsida</taxon>
        <taxon>eudicotyledons</taxon>
        <taxon>Gunneridae</taxon>
        <taxon>Pentapetalae</taxon>
        <taxon>asterids</taxon>
        <taxon>lamiids</taxon>
        <taxon>Solanales</taxon>
        <taxon>Convolvulaceae</taxon>
        <taxon>Cuscuteae</taxon>
        <taxon>Cuscuta</taxon>
        <taxon>Cuscuta subgen. Cuscuta</taxon>
    </lineage>
</organism>
<evidence type="ECO:0000256" key="1">
    <source>
        <dbReference type="SAM" id="MobiDB-lite"/>
    </source>
</evidence>
<keyword evidence="5" id="KW-1185">Reference proteome</keyword>
<name>A0AAV0DAH9_9ASTE</name>
<feature type="compositionally biased region" description="Pro residues" evidence="1">
    <location>
        <begin position="72"/>
        <end position="107"/>
    </location>
</feature>
<dbReference type="Proteomes" id="UP001152523">
    <property type="component" value="Unassembled WGS sequence"/>
</dbReference>
<keyword evidence="2" id="KW-0732">Signal</keyword>
<dbReference type="EMBL" id="CAMAPF010000073">
    <property type="protein sequence ID" value="CAH9092605.1"/>
    <property type="molecule type" value="Genomic_DNA"/>
</dbReference>
<comment type="caution">
    <text evidence="3">The sequence shown here is derived from an EMBL/GenBank/DDBJ whole genome shotgun (WGS) entry which is preliminary data.</text>
</comment>
<evidence type="ECO:0000313" key="4">
    <source>
        <dbReference type="EMBL" id="CAH9118771.1"/>
    </source>
</evidence>
<accession>A0AAV0DAH9</accession>
<protein>
    <submittedName>
        <fullName evidence="3">Uncharacterized protein</fullName>
    </submittedName>
</protein>
<feature type="chain" id="PRO_5044713337" evidence="2">
    <location>
        <begin position="22"/>
        <end position="160"/>
    </location>
</feature>
<evidence type="ECO:0000313" key="3">
    <source>
        <dbReference type="EMBL" id="CAH9092605.1"/>
    </source>
</evidence>
<evidence type="ECO:0000256" key="2">
    <source>
        <dbReference type="SAM" id="SignalP"/>
    </source>
</evidence>
<dbReference type="EMBL" id="CAMAPF010000913">
    <property type="protein sequence ID" value="CAH9118771.1"/>
    <property type="molecule type" value="Genomic_DNA"/>
</dbReference>
<gene>
    <name evidence="3" type="ORF">CEPIT_LOCUS12173</name>
    <name evidence="4" type="ORF">CEPIT_LOCUS22386</name>
</gene>
<reference evidence="3" key="1">
    <citation type="submission" date="2022-07" db="EMBL/GenBank/DDBJ databases">
        <authorList>
            <person name="Macas J."/>
            <person name="Novak P."/>
            <person name="Neumann P."/>
        </authorList>
    </citation>
    <scope>NUCLEOTIDE SEQUENCE</scope>
</reference>
<proteinExistence type="predicted"/>
<feature type="region of interest" description="Disordered" evidence="1">
    <location>
        <begin position="61"/>
        <end position="112"/>
    </location>
</feature>
<evidence type="ECO:0000313" key="5">
    <source>
        <dbReference type="Proteomes" id="UP001152523"/>
    </source>
</evidence>